<evidence type="ECO:0000313" key="2">
    <source>
        <dbReference type="EMBL" id="GAA1967708.1"/>
    </source>
</evidence>
<feature type="domain" description="HTH iclR-type" evidence="1">
    <location>
        <begin position="23"/>
        <end position="50"/>
    </location>
</feature>
<dbReference type="Proteomes" id="UP001499933">
    <property type="component" value="Unassembled WGS sequence"/>
</dbReference>
<dbReference type="InterPro" id="IPR005471">
    <property type="entry name" value="Tscrpt_reg_IclR_N"/>
</dbReference>
<evidence type="ECO:0000259" key="1">
    <source>
        <dbReference type="Pfam" id="PF09339"/>
    </source>
</evidence>
<evidence type="ECO:0000313" key="3">
    <source>
        <dbReference type="Proteomes" id="UP001499933"/>
    </source>
</evidence>
<dbReference type="SUPFAM" id="SSF46785">
    <property type="entry name" value="Winged helix' DNA-binding domain"/>
    <property type="match status" value="1"/>
</dbReference>
<dbReference type="RefSeq" id="WP_344096824.1">
    <property type="nucleotide sequence ID" value="NZ_BAAAOG010000009.1"/>
</dbReference>
<sequence length="124" mass="13857">MTIPTQLVLRALLSDPNHELYGMEIGEAAGLPSGTVHRILVRLEGLGWATSEWEDVDPFVVGRHARRYYKIDAQGAEAARNALARAYQTRRTPRRQTGHALQIAASAWSLRSAHPIRTEEEEPC</sequence>
<dbReference type="InterPro" id="IPR036390">
    <property type="entry name" value="WH_DNA-bd_sf"/>
</dbReference>
<comment type="caution">
    <text evidence="2">The sequence shown here is derived from an EMBL/GenBank/DDBJ whole genome shotgun (WGS) entry which is preliminary data.</text>
</comment>
<dbReference type="EMBL" id="BAAAOG010000009">
    <property type="protein sequence ID" value="GAA1967708.1"/>
    <property type="molecule type" value="Genomic_DNA"/>
</dbReference>
<accession>A0ABP5CRH9</accession>
<dbReference type="Pfam" id="PF09339">
    <property type="entry name" value="HTH_IclR"/>
    <property type="match status" value="1"/>
</dbReference>
<proteinExistence type="predicted"/>
<dbReference type="Gene3D" id="1.10.10.10">
    <property type="entry name" value="Winged helix-like DNA-binding domain superfamily/Winged helix DNA-binding domain"/>
    <property type="match status" value="1"/>
</dbReference>
<organism evidence="2 3">
    <name type="scientific">Microbacterium deminutum</name>
    <dbReference type="NCBI Taxonomy" id="344164"/>
    <lineage>
        <taxon>Bacteria</taxon>
        <taxon>Bacillati</taxon>
        <taxon>Actinomycetota</taxon>
        <taxon>Actinomycetes</taxon>
        <taxon>Micrococcales</taxon>
        <taxon>Microbacteriaceae</taxon>
        <taxon>Microbacterium</taxon>
    </lineage>
</organism>
<name>A0ABP5CRH9_9MICO</name>
<reference evidence="3" key="1">
    <citation type="journal article" date="2019" name="Int. J. Syst. Evol. Microbiol.">
        <title>The Global Catalogue of Microorganisms (GCM) 10K type strain sequencing project: providing services to taxonomists for standard genome sequencing and annotation.</title>
        <authorList>
            <consortium name="The Broad Institute Genomics Platform"/>
            <consortium name="The Broad Institute Genome Sequencing Center for Infectious Disease"/>
            <person name="Wu L."/>
            <person name="Ma J."/>
        </authorList>
    </citation>
    <scope>NUCLEOTIDE SEQUENCE [LARGE SCALE GENOMIC DNA]</scope>
    <source>
        <strain evidence="3">JCM 14901</strain>
    </source>
</reference>
<keyword evidence="3" id="KW-1185">Reference proteome</keyword>
<gene>
    <name evidence="2" type="ORF">GCM10009776_33440</name>
</gene>
<dbReference type="InterPro" id="IPR036388">
    <property type="entry name" value="WH-like_DNA-bd_sf"/>
</dbReference>
<protein>
    <recommendedName>
        <fullName evidence="1">HTH iclR-type domain-containing protein</fullName>
    </recommendedName>
</protein>